<dbReference type="InterPro" id="IPR027417">
    <property type="entry name" value="P-loop_NTPase"/>
</dbReference>
<dbReference type="GO" id="GO:0003724">
    <property type="term" value="F:RNA helicase activity"/>
    <property type="evidence" value="ECO:0007669"/>
    <property type="project" value="UniProtKB-EC"/>
</dbReference>
<evidence type="ECO:0000313" key="10">
    <source>
        <dbReference type="Proteomes" id="UP000626109"/>
    </source>
</evidence>
<dbReference type="GO" id="GO:0016787">
    <property type="term" value="F:hydrolase activity"/>
    <property type="evidence" value="ECO:0007669"/>
    <property type="project" value="UniProtKB-KW"/>
</dbReference>
<dbReference type="SUPFAM" id="SSF52540">
    <property type="entry name" value="P-loop containing nucleoside triphosphate hydrolases"/>
    <property type="match status" value="1"/>
</dbReference>
<dbReference type="InterPro" id="IPR014001">
    <property type="entry name" value="Helicase_ATP-bd"/>
</dbReference>
<dbReference type="Pfam" id="PF00270">
    <property type="entry name" value="DEAD"/>
    <property type="match status" value="1"/>
</dbReference>
<dbReference type="PROSITE" id="PS51061">
    <property type="entry name" value="R3H"/>
    <property type="match status" value="1"/>
</dbReference>
<dbReference type="EMBL" id="CAJNNW010034857">
    <property type="protein sequence ID" value="CAE8724194.1"/>
    <property type="molecule type" value="Genomic_DNA"/>
</dbReference>
<organism evidence="9 10">
    <name type="scientific">Polarella glacialis</name>
    <name type="common">Dinoflagellate</name>
    <dbReference type="NCBI Taxonomy" id="89957"/>
    <lineage>
        <taxon>Eukaryota</taxon>
        <taxon>Sar</taxon>
        <taxon>Alveolata</taxon>
        <taxon>Dinophyceae</taxon>
        <taxon>Suessiales</taxon>
        <taxon>Suessiaceae</taxon>
        <taxon>Polarella</taxon>
    </lineage>
</organism>
<feature type="domain" description="Helicase ATP-binding" evidence="7">
    <location>
        <begin position="1"/>
        <end position="71"/>
    </location>
</feature>
<keyword evidence="3" id="KW-0378">Hydrolase</keyword>
<dbReference type="AlphaFoldDB" id="A0A813LHK7"/>
<keyword evidence="2" id="KW-0547">Nucleotide-binding</keyword>
<evidence type="ECO:0000259" key="7">
    <source>
        <dbReference type="PROSITE" id="PS51192"/>
    </source>
</evidence>
<feature type="domain" description="R3H" evidence="6">
    <location>
        <begin position="274"/>
        <end position="356"/>
    </location>
</feature>
<keyword evidence="5" id="KW-0067">ATP-binding</keyword>
<sequence length="446" mass="49053">MLTRRWVSAKRLSYVVLDEADQLLSTLSWLVQIRQILCRLRPDRQLLFFSATWPTEAEAAAAELCGPEVMKICVNPAVPNILQDVKLFPGSFDGGYDLKLAALVGWVEKELCADESLLVLCVGRQTARDLKESPELALAAGTSGWTLPVALLDGQGPEAEHASYRQFVQGEARVLVSTFSLAGRGLDFSDSMAAADSRVNGLSLAVLLFDFPNNIREYANCIGRTARPGQRGLGRAVSFLPEGRFWIAGELIAMLDHCGQLVPEPLRRQHSDDAGFVAEMRAAMQKLLQPEAAAGDALPHVQCGGDFDAAKGVWILPASLPSYRRKLLHCLADELGLPHVSSGSDGLRRLHIARDRDALPDKFFVEGEEVLVADPRWPKEPTYRGMVIDPKINRRNRTLRVRLYNGRQSREVEADVNLVHVVSECSWSDGNSGPRLAPTTTGPRTI</sequence>
<proteinExistence type="predicted"/>
<evidence type="ECO:0000259" key="8">
    <source>
        <dbReference type="PROSITE" id="PS51194"/>
    </source>
</evidence>
<evidence type="ECO:0000256" key="3">
    <source>
        <dbReference type="ARBA" id="ARBA00022801"/>
    </source>
</evidence>
<comment type="caution">
    <text evidence="9">The sequence shown here is derived from an EMBL/GenBank/DDBJ whole genome shotgun (WGS) entry which is preliminary data.</text>
</comment>
<feature type="domain" description="Helicase C-terminal" evidence="8">
    <location>
        <begin position="99"/>
        <end position="288"/>
    </location>
</feature>
<dbReference type="InterPro" id="IPR001374">
    <property type="entry name" value="R3H_dom"/>
</dbReference>
<dbReference type="Gene3D" id="3.40.50.300">
    <property type="entry name" value="P-loop containing nucleotide triphosphate hydrolases"/>
    <property type="match status" value="2"/>
</dbReference>
<dbReference type="InterPro" id="IPR011545">
    <property type="entry name" value="DEAD/DEAH_box_helicase_dom"/>
</dbReference>
<name>A0A813LHK7_POLGL</name>
<dbReference type="EC" id="3.6.4.13" evidence="1"/>
<dbReference type="Gene3D" id="3.30.1370.50">
    <property type="entry name" value="R3H-like domain"/>
    <property type="match status" value="1"/>
</dbReference>
<evidence type="ECO:0000256" key="2">
    <source>
        <dbReference type="ARBA" id="ARBA00022741"/>
    </source>
</evidence>
<evidence type="ECO:0000256" key="1">
    <source>
        <dbReference type="ARBA" id="ARBA00012552"/>
    </source>
</evidence>
<keyword evidence="4" id="KW-0347">Helicase</keyword>
<dbReference type="PROSITE" id="PS51192">
    <property type="entry name" value="HELICASE_ATP_BIND_1"/>
    <property type="match status" value="1"/>
</dbReference>
<dbReference type="GO" id="GO:0005524">
    <property type="term" value="F:ATP binding"/>
    <property type="evidence" value="ECO:0007669"/>
    <property type="project" value="UniProtKB-KW"/>
</dbReference>
<evidence type="ECO:0000256" key="4">
    <source>
        <dbReference type="ARBA" id="ARBA00022806"/>
    </source>
</evidence>
<reference evidence="9" key="1">
    <citation type="submission" date="2021-02" db="EMBL/GenBank/DDBJ databases">
        <authorList>
            <person name="Dougan E. K."/>
            <person name="Rhodes N."/>
            <person name="Thang M."/>
            <person name="Chan C."/>
        </authorList>
    </citation>
    <scope>NUCLEOTIDE SEQUENCE</scope>
</reference>
<gene>
    <name evidence="9" type="ORF">PGLA2088_LOCUS43579</name>
</gene>
<dbReference type="Proteomes" id="UP000626109">
    <property type="component" value="Unassembled WGS sequence"/>
</dbReference>
<accession>A0A813LHK7</accession>
<evidence type="ECO:0000256" key="5">
    <source>
        <dbReference type="ARBA" id="ARBA00022840"/>
    </source>
</evidence>
<dbReference type="SUPFAM" id="SSF82708">
    <property type="entry name" value="R3H domain"/>
    <property type="match status" value="1"/>
</dbReference>
<dbReference type="PANTHER" id="PTHR47958">
    <property type="entry name" value="ATP-DEPENDENT RNA HELICASE DBP3"/>
    <property type="match status" value="1"/>
</dbReference>
<evidence type="ECO:0000313" key="9">
    <source>
        <dbReference type="EMBL" id="CAE8724194.1"/>
    </source>
</evidence>
<dbReference type="PROSITE" id="PS51194">
    <property type="entry name" value="HELICASE_CTER"/>
    <property type="match status" value="1"/>
</dbReference>
<dbReference type="GO" id="GO:0003676">
    <property type="term" value="F:nucleic acid binding"/>
    <property type="evidence" value="ECO:0007669"/>
    <property type="project" value="UniProtKB-UniRule"/>
</dbReference>
<dbReference type="InterPro" id="IPR036867">
    <property type="entry name" value="R3H_dom_sf"/>
</dbReference>
<protein>
    <recommendedName>
        <fullName evidence="1">RNA helicase</fullName>
        <ecNumber evidence="1">3.6.4.13</ecNumber>
    </recommendedName>
</protein>
<dbReference type="InterPro" id="IPR001650">
    <property type="entry name" value="Helicase_C-like"/>
</dbReference>
<evidence type="ECO:0000259" key="6">
    <source>
        <dbReference type="PROSITE" id="PS51061"/>
    </source>
</evidence>